<keyword evidence="2" id="KW-1185">Reference proteome</keyword>
<reference evidence="1 2" key="1">
    <citation type="journal article" date="2021" name="Elife">
        <title>Chloroplast acquisition without the gene transfer in kleptoplastic sea slugs, Plakobranchus ocellatus.</title>
        <authorList>
            <person name="Maeda T."/>
            <person name="Takahashi S."/>
            <person name="Yoshida T."/>
            <person name="Shimamura S."/>
            <person name="Takaki Y."/>
            <person name="Nagai Y."/>
            <person name="Toyoda A."/>
            <person name="Suzuki Y."/>
            <person name="Arimoto A."/>
            <person name="Ishii H."/>
            <person name="Satoh N."/>
            <person name="Nishiyama T."/>
            <person name="Hasebe M."/>
            <person name="Maruyama T."/>
            <person name="Minagawa J."/>
            <person name="Obokata J."/>
            <person name="Shigenobu S."/>
        </authorList>
    </citation>
    <scope>NUCLEOTIDE SEQUENCE [LARGE SCALE GENOMIC DNA]</scope>
</reference>
<dbReference type="Proteomes" id="UP000735302">
    <property type="component" value="Unassembled WGS sequence"/>
</dbReference>
<dbReference type="EMBL" id="BLXT01008457">
    <property type="protein sequence ID" value="GFO49104.1"/>
    <property type="molecule type" value="Genomic_DNA"/>
</dbReference>
<sequence>MANYLITPYAKNNRDPTPGSPMLGLSQQYCQEIGLSAAVDCARVFLRPRSPGLASLLAGSSKQQQQQQVLCDGTTVDKELTQNNKAKGFAPSAVLLIVDGFSSFALLIESGSSSLPRKDG</sequence>
<comment type="caution">
    <text evidence="1">The sequence shown here is derived from an EMBL/GenBank/DDBJ whole genome shotgun (WGS) entry which is preliminary data.</text>
</comment>
<proteinExistence type="predicted"/>
<protein>
    <submittedName>
        <fullName evidence="1">Uncharacterized protein</fullName>
    </submittedName>
</protein>
<gene>
    <name evidence="1" type="ORF">PoB_007560900</name>
</gene>
<accession>A0AAV4DY33</accession>
<organism evidence="1 2">
    <name type="scientific">Plakobranchus ocellatus</name>
    <dbReference type="NCBI Taxonomy" id="259542"/>
    <lineage>
        <taxon>Eukaryota</taxon>
        <taxon>Metazoa</taxon>
        <taxon>Spiralia</taxon>
        <taxon>Lophotrochozoa</taxon>
        <taxon>Mollusca</taxon>
        <taxon>Gastropoda</taxon>
        <taxon>Heterobranchia</taxon>
        <taxon>Euthyneura</taxon>
        <taxon>Panpulmonata</taxon>
        <taxon>Sacoglossa</taxon>
        <taxon>Placobranchoidea</taxon>
        <taxon>Plakobranchidae</taxon>
        <taxon>Plakobranchus</taxon>
    </lineage>
</organism>
<evidence type="ECO:0000313" key="2">
    <source>
        <dbReference type="Proteomes" id="UP000735302"/>
    </source>
</evidence>
<name>A0AAV4DY33_9GAST</name>
<dbReference type="AlphaFoldDB" id="A0AAV4DY33"/>
<evidence type="ECO:0000313" key="1">
    <source>
        <dbReference type="EMBL" id="GFO49104.1"/>
    </source>
</evidence>